<dbReference type="PIRSF" id="PIRSF011396">
    <property type="entry name" value="Trp_halogenase"/>
    <property type="match status" value="1"/>
</dbReference>
<reference evidence="1" key="1">
    <citation type="submission" date="2020-10" db="EMBL/GenBank/DDBJ databases">
        <title>Whole-genome sequence of Luteibacter sp. EIF3.</title>
        <authorList>
            <person name="Friedrich I."/>
            <person name="Hertel R."/>
            <person name="Daniel R."/>
        </authorList>
    </citation>
    <scope>NUCLEOTIDE SEQUENCE</scope>
    <source>
        <strain evidence="1">EIF3</strain>
    </source>
</reference>
<dbReference type="EMBL" id="CP063231">
    <property type="protein sequence ID" value="URL58608.1"/>
    <property type="molecule type" value="Genomic_DNA"/>
</dbReference>
<dbReference type="Gene3D" id="3.50.50.60">
    <property type="entry name" value="FAD/NAD(P)-binding domain"/>
    <property type="match status" value="1"/>
</dbReference>
<dbReference type="RefSeq" id="WP_250339305.1">
    <property type="nucleotide sequence ID" value="NZ_CP063231.1"/>
</dbReference>
<protein>
    <submittedName>
        <fullName evidence="1">Tryptophan 7-halogenase</fullName>
    </submittedName>
</protein>
<organism evidence="1 2">
    <name type="scientific">Luteibacter flocculans</name>
    <dbReference type="NCBI Taxonomy" id="2780091"/>
    <lineage>
        <taxon>Bacteria</taxon>
        <taxon>Pseudomonadati</taxon>
        <taxon>Pseudomonadota</taxon>
        <taxon>Gammaproteobacteria</taxon>
        <taxon>Lysobacterales</taxon>
        <taxon>Rhodanobacteraceae</taxon>
        <taxon>Luteibacter</taxon>
    </lineage>
</organism>
<keyword evidence="2" id="KW-1185">Reference proteome</keyword>
<accession>A0ABY4T0X1</accession>
<evidence type="ECO:0000313" key="2">
    <source>
        <dbReference type="Proteomes" id="UP001056681"/>
    </source>
</evidence>
<gene>
    <name evidence="1" type="ORF">IM816_00240</name>
</gene>
<sequence length="506" mass="55881">MSYGITPIVIVGGGTAGWMAAAALARVLGKRATVRLVESEDIGTVGVGEATVPHIKAFNNLLGINEADFVMRTQGTFKLGIQFNDWTRPGDSYIHGFGTMGHDLGLTPFHQFWIKGRLAGLAADLHDYSVNTVAATRGKFLPAPTDVPASNPLGGMAYAYHFDASLYARYLREFSEARGVQRTEGKVRNVELHPESGHVAAIVMDDGERIEGTLFIDCSGFRGLLIEGALQSGYEDWSQWLPCDRALAVPCAKVAEPTPYTRSTARPAGWQWRIPLQHRTGNGYVYCSRYISDDEAAATLLANLDGPALGDPRPLRFVTGMRKKAWNKNVVALGLASGFMEPLESTSIHMIQAGISKLLQLFPADGVMDPLLIDRYNAQTRFESERIRDFLVLHYHATERADSPFWDYCRTMAIPASLQENIDLFRQSGRFFRNGDEMFGVVSWVQVMIGQGILPAGYDPLADQLPDEELPKFLASIRDVVSRNVDLLPTHQQFIDRECRAPTVAV</sequence>
<dbReference type="InterPro" id="IPR050816">
    <property type="entry name" value="Flavin-dep_Halogenase_NPB"/>
</dbReference>
<dbReference type="InterPro" id="IPR006905">
    <property type="entry name" value="Flavin_halogenase"/>
</dbReference>
<name>A0ABY4T0X1_9GAMM</name>
<dbReference type="PANTHER" id="PTHR43747:SF4">
    <property type="entry name" value="FLAVIN-DEPENDENT TRYPTOPHAN HALOGENASE"/>
    <property type="match status" value="1"/>
</dbReference>
<proteinExistence type="predicted"/>
<dbReference type="InterPro" id="IPR033856">
    <property type="entry name" value="Trp_halogen"/>
</dbReference>
<evidence type="ECO:0000313" key="1">
    <source>
        <dbReference type="EMBL" id="URL58608.1"/>
    </source>
</evidence>
<dbReference type="Proteomes" id="UP001056681">
    <property type="component" value="Chromosome"/>
</dbReference>
<dbReference type="Pfam" id="PF04820">
    <property type="entry name" value="Trp_halogenase"/>
    <property type="match status" value="1"/>
</dbReference>
<dbReference type="PANTHER" id="PTHR43747">
    <property type="entry name" value="FAD-BINDING PROTEIN"/>
    <property type="match status" value="1"/>
</dbReference>
<dbReference type="SUPFAM" id="SSF51905">
    <property type="entry name" value="FAD/NAD(P)-binding domain"/>
    <property type="match status" value="1"/>
</dbReference>
<dbReference type="InterPro" id="IPR036188">
    <property type="entry name" value="FAD/NAD-bd_sf"/>
</dbReference>